<feature type="transmembrane region" description="Helical" evidence="1">
    <location>
        <begin position="39"/>
        <end position="59"/>
    </location>
</feature>
<dbReference type="SMR" id="F6BDC8"/>
<protein>
    <submittedName>
        <fullName evidence="2">Uncharacterized protein</fullName>
    </submittedName>
</protein>
<reference evidence="2 3" key="1">
    <citation type="submission" date="2011-05" db="EMBL/GenBank/DDBJ databases">
        <title>Complete sequence of Methanotorris igneus Kol 5.</title>
        <authorList>
            <consortium name="US DOE Joint Genome Institute"/>
            <person name="Lucas S."/>
            <person name="Han J."/>
            <person name="Lapidus A."/>
            <person name="Cheng J.-F."/>
            <person name="Goodwin L."/>
            <person name="Pitluck S."/>
            <person name="Peters L."/>
            <person name="Mikhailova N."/>
            <person name="Chertkov O."/>
            <person name="Han C."/>
            <person name="Tapia R."/>
            <person name="Land M."/>
            <person name="Hauser L."/>
            <person name="Kyrpides N."/>
            <person name="Ivanova N."/>
            <person name="Pagani I."/>
            <person name="Sieprawska-Lupa M."/>
            <person name="Whitman W."/>
            <person name="Woyke T."/>
        </authorList>
    </citation>
    <scope>NUCLEOTIDE SEQUENCE [LARGE SCALE GENOMIC DNA]</scope>
    <source>
        <strain evidence="3">DSM 5666 / JCM 11834 / Kol 5</strain>
    </source>
</reference>
<dbReference type="KEGG" id="mig:Metig_0946"/>
<evidence type="ECO:0000313" key="3">
    <source>
        <dbReference type="Proteomes" id="UP000009227"/>
    </source>
</evidence>
<keyword evidence="1" id="KW-0812">Transmembrane</keyword>
<feature type="transmembrane region" description="Helical" evidence="1">
    <location>
        <begin position="71"/>
        <end position="98"/>
    </location>
</feature>
<dbReference type="HOGENOM" id="CLU_1922805_0_0_2"/>
<evidence type="ECO:0000256" key="1">
    <source>
        <dbReference type="SAM" id="Phobius"/>
    </source>
</evidence>
<feature type="transmembrane region" description="Helical" evidence="1">
    <location>
        <begin position="7"/>
        <end position="33"/>
    </location>
</feature>
<dbReference type="EMBL" id="CP002737">
    <property type="protein sequence ID" value="AEF96489.1"/>
    <property type="molecule type" value="Genomic_DNA"/>
</dbReference>
<sequence length="131" mass="15362">MCIIGKMLLVVCIGFVKYTMMFFGVGFLLSLIILYVDIYVVRIFLGIILALLWFVYIWYVAYKILVSKYCWIILLPVLLLALMSGIIPFILLVLWIYVCRVITISSKRSLEKKGIYNLFDLIRYIRKSSKK</sequence>
<keyword evidence="1" id="KW-0472">Membrane</keyword>
<evidence type="ECO:0000313" key="2">
    <source>
        <dbReference type="EMBL" id="AEF96489.1"/>
    </source>
</evidence>
<name>F6BDC8_METIK</name>
<proteinExistence type="predicted"/>
<keyword evidence="1" id="KW-1133">Transmembrane helix</keyword>
<keyword evidence="3" id="KW-1185">Reference proteome</keyword>
<accession>F6BDC8</accession>
<dbReference type="Proteomes" id="UP000009227">
    <property type="component" value="Chromosome"/>
</dbReference>
<dbReference type="AlphaFoldDB" id="F6BDC8"/>
<organism evidence="3">
    <name type="scientific">Methanotorris igneus (strain DSM 5666 / JCM 11834 / Kol 5)</name>
    <dbReference type="NCBI Taxonomy" id="880724"/>
    <lineage>
        <taxon>Archaea</taxon>
        <taxon>Methanobacteriati</taxon>
        <taxon>Methanobacteriota</taxon>
        <taxon>Methanomada group</taxon>
        <taxon>Methanococci</taxon>
        <taxon>Methanococcales</taxon>
        <taxon>Methanocaldococcaceae</taxon>
        <taxon>Methanotorris</taxon>
    </lineage>
</organism>
<gene>
    <name evidence="2" type="ordered locus">Metig_0946</name>
</gene>